<evidence type="ECO:0000313" key="1">
    <source>
        <dbReference type="EMBL" id="MBM7571569.1"/>
    </source>
</evidence>
<proteinExistence type="predicted"/>
<sequence>MKRKLKIAKVNISDDKKLETTMWLYRLIEKIIIDKITTDPYIQGLLLSNSMKEFDEIIIEKEKDNSEKSINPE</sequence>
<comment type="caution">
    <text evidence="1">The sequence shown here is derived from an EMBL/GenBank/DDBJ whole genome shotgun (WGS) entry which is preliminary data.</text>
</comment>
<protein>
    <submittedName>
        <fullName evidence="1">Uncharacterized protein</fullName>
    </submittedName>
</protein>
<evidence type="ECO:0000313" key="2">
    <source>
        <dbReference type="Proteomes" id="UP001296943"/>
    </source>
</evidence>
<dbReference type="RefSeq" id="WP_204499285.1">
    <property type="nucleotide sequence ID" value="NZ_JAFBDR010000009.1"/>
</dbReference>
<gene>
    <name evidence="1" type="ORF">JOC48_002065</name>
</gene>
<dbReference type="EMBL" id="JAFBDR010000009">
    <property type="protein sequence ID" value="MBM7571569.1"/>
    <property type="molecule type" value="Genomic_DNA"/>
</dbReference>
<name>A0ABS2N086_9BACI</name>
<reference evidence="1 2" key="1">
    <citation type="submission" date="2021-01" db="EMBL/GenBank/DDBJ databases">
        <title>Genomic Encyclopedia of Type Strains, Phase IV (KMG-IV): sequencing the most valuable type-strain genomes for metagenomic binning, comparative biology and taxonomic classification.</title>
        <authorList>
            <person name="Goeker M."/>
        </authorList>
    </citation>
    <scope>NUCLEOTIDE SEQUENCE [LARGE SCALE GENOMIC DNA]</scope>
    <source>
        <strain evidence="1 2">DSM 23711</strain>
    </source>
</reference>
<dbReference type="Proteomes" id="UP001296943">
    <property type="component" value="Unassembled WGS sequence"/>
</dbReference>
<accession>A0ABS2N086</accession>
<keyword evidence="2" id="KW-1185">Reference proteome</keyword>
<organism evidence="1 2">
    <name type="scientific">Aquibacillus albus</name>
    <dbReference type="NCBI Taxonomy" id="1168171"/>
    <lineage>
        <taxon>Bacteria</taxon>
        <taxon>Bacillati</taxon>
        <taxon>Bacillota</taxon>
        <taxon>Bacilli</taxon>
        <taxon>Bacillales</taxon>
        <taxon>Bacillaceae</taxon>
        <taxon>Aquibacillus</taxon>
    </lineage>
</organism>